<evidence type="ECO:0000256" key="1">
    <source>
        <dbReference type="SAM" id="Phobius"/>
    </source>
</evidence>
<feature type="transmembrane region" description="Helical" evidence="1">
    <location>
        <begin position="20"/>
        <end position="39"/>
    </location>
</feature>
<dbReference type="Proteomes" id="UP000692954">
    <property type="component" value="Unassembled WGS sequence"/>
</dbReference>
<name>A0A8S1MR13_9CILI</name>
<evidence type="ECO:0000313" key="3">
    <source>
        <dbReference type="Proteomes" id="UP000692954"/>
    </source>
</evidence>
<sequence length="74" mass="8843">MMTQFIILLSHMLFKLAMQIYQFFLLIINKILILSKIGIITSKIRIKNSNLIQYYDFLKPKIKLFNLYAIQNCN</sequence>
<organism evidence="2 3">
    <name type="scientific">Paramecium sonneborni</name>
    <dbReference type="NCBI Taxonomy" id="65129"/>
    <lineage>
        <taxon>Eukaryota</taxon>
        <taxon>Sar</taxon>
        <taxon>Alveolata</taxon>
        <taxon>Ciliophora</taxon>
        <taxon>Intramacronucleata</taxon>
        <taxon>Oligohymenophorea</taxon>
        <taxon>Peniculida</taxon>
        <taxon>Parameciidae</taxon>
        <taxon>Paramecium</taxon>
    </lineage>
</organism>
<accession>A0A8S1MR13</accession>
<keyword evidence="3" id="KW-1185">Reference proteome</keyword>
<reference evidence="2" key="1">
    <citation type="submission" date="2021-01" db="EMBL/GenBank/DDBJ databases">
        <authorList>
            <consortium name="Genoscope - CEA"/>
            <person name="William W."/>
        </authorList>
    </citation>
    <scope>NUCLEOTIDE SEQUENCE</scope>
</reference>
<dbReference type="EMBL" id="CAJJDN010000043">
    <property type="protein sequence ID" value="CAD8082089.1"/>
    <property type="molecule type" value="Genomic_DNA"/>
</dbReference>
<protein>
    <recommendedName>
        <fullName evidence="4">Transmembrane protein</fullName>
    </recommendedName>
</protein>
<proteinExistence type="predicted"/>
<dbReference type="AlphaFoldDB" id="A0A8S1MR13"/>
<keyword evidence="1" id="KW-0812">Transmembrane</keyword>
<gene>
    <name evidence="2" type="ORF">PSON_ATCC_30995.1.T0430014</name>
</gene>
<keyword evidence="1" id="KW-0472">Membrane</keyword>
<evidence type="ECO:0008006" key="4">
    <source>
        <dbReference type="Google" id="ProtNLM"/>
    </source>
</evidence>
<keyword evidence="1" id="KW-1133">Transmembrane helix</keyword>
<evidence type="ECO:0000313" key="2">
    <source>
        <dbReference type="EMBL" id="CAD8082089.1"/>
    </source>
</evidence>
<comment type="caution">
    <text evidence="2">The sequence shown here is derived from an EMBL/GenBank/DDBJ whole genome shotgun (WGS) entry which is preliminary data.</text>
</comment>